<dbReference type="PRINTS" id="PR00377">
    <property type="entry name" value="IMPHPHTASES"/>
</dbReference>
<name>A0A381RGI2_9ZZZZ</name>
<evidence type="ECO:0000256" key="7">
    <source>
        <dbReference type="ARBA" id="ARBA00023136"/>
    </source>
</evidence>
<dbReference type="HAMAP" id="MF_02095">
    <property type="entry name" value="CysQ"/>
    <property type="match status" value="1"/>
</dbReference>
<evidence type="ECO:0000256" key="6">
    <source>
        <dbReference type="ARBA" id="ARBA00022842"/>
    </source>
</evidence>
<dbReference type="NCBIfam" id="TIGR01331">
    <property type="entry name" value="bisphos_cysQ"/>
    <property type="match status" value="1"/>
</dbReference>
<dbReference type="InterPro" id="IPR050725">
    <property type="entry name" value="CysQ/Inositol_MonoPase"/>
</dbReference>
<evidence type="ECO:0000256" key="4">
    <source>
        <dbReference type="ARBA" id="ARBA00022723"/>
    </source>
</evidence>
<dbReference type="InterPro" id="IPR020550">
    <property type="entry name" value="Inositol_monophosphatase_CS"/>
</dbReference>
<protein>
    <recommendedName>
        <fullName evidence="8">3'-phosphoadenosine 5'-phosphate phosphatase</fullName>
    </recommendedName>
</protein>
<proteinExistence type="inferred from homology"/>
<keyword evidence="4" id="KW-0479">Metal-binding</keyword>
<dbReference type="InterPro" id="IPR000760">
    <property type="entry name" value="Inositol_monophosphatase-like"/>
</dbReference>
<dbReference type="PANTHER" id="PTHR43028">
    <property type="entry name" value="3'(2'),5'-BISPHOSPHATE NUCLEOTIDASE 1"/>
    <property type="match status" value="1"/>
</dbReference>
<dbReference type="InterPro" id="IPR020583">
    <property type="entry name" value="Inositol_monoP_metal-BS"/>
</dbReference>
<evidence type="ECO:0000256" key="5">
    <source>
        <dbReference type="ARBA" id="ARBA00022801"/>
    </source>
</evidence>
<evidence type="ECO:0000313" key="9">
    <source>
        <dbReference type="EMBL" id="SUZ88987.1"/>
    </source>
</evidence>
<organism evidence="9">
    <name type="scientific">marine metagenome</name>
    <dbReference type="NCBI Taxonomy" id="408172"/>
    <lineage>
        <taxon>unclassified sequences</taxon>
        <taxon>metagenomes</taxon>
        <taxon>ecological metagenomes</taxon>
    </lineage>
</organism>
<dbReference type="CDD" id="cd01638">
    <property type="entry name" value="CysQ"/>
    <property type="match status" value="1"/>
</dbReference>
<evidence type="ECO:0000256" key="8">
    <source>
        <dbReference type="ARBA" id="ARBA00044544"/>
    </source>
</evidence>
<accession>A0A381RGI2</accession>
<dbReference type="PROSITE" id="PS00630">
    <property type="entry name" value="IMP_2"/>
    <property type="match status" value="1"/>
</dbReference>
<dbReference type="PANTHER" id="PTHR43028:SF5">
    <property type="entry name" value="3'(2'),5'-BISPHOSPHATE NUCLEOTIDASE 1"/>
    <property type="match status" value="1"/>
</dbReference>
<gene>
    <name evidence="9" type="ORF">METZ01_LOCUS41841</name>
</gene>
<dbReference type="GO" id="GO:0050427">
    <property type="term" value="P:3'-phosphoadenosine 5'-phosphosulfate metabolic process"/>
    <property type="evidence" value="ECO:0007669"/>
    <property type="project" value="TreeGrafter"/>
</dbReference>
<evidence type="ECO:0000256" key="3">
    <source>
        <dbReference type="ARBA" id="ARBA00022519"/>
    </source>
</evidence>
<dbReference type="GO" id="GO:0008441">
    <property type="term" value="F:3'(2'),5'-bisphosphate nucleotidase activity"/>
    <property type="evidence" value="ECO:0007669"/>
    <property type="project" value="InterPro"/>
</dbReference>
<keyword evidence="6" id="KW-0460">Magnesium</keyword>
<comment type="similarity">
    <text evidence="1">Belongs to the inositol monophosphatase superfamily. CysQ family.</text>
</comment>
<evidence type="ECO:0000256" key="2">
    <source>
        <dbReference type="ARBA" id="ARBA00022475"/>
    </source>
</evidence>
<keyword evidence="7" id="KW-0472">Membrane</keyword>
<dbReference type="Pfam" id="PF00459">
    <property type="entry name" value="Inositol_P"/>
    <property type="match status" value="1"/>
</dbReference>
<sequence>MNFLKLLDPATVIAQEAGELILKIYSTKFNVEEKDDMSPLTLADTTSHRYITHCLQKLTPQIPIISEESGMPDYDERKKWDVYWLIDPLDGTKEFVKKNGEFTVNIALIINNKPVLGVVDVPAKKHTYVGCKNFGAEVRVKDQKISQIHVAKHSQNPIRVAGSRSHAGTSLNVFFKKLNNYKIISMGSSLKFCLIAEGSADIYPRLSPTSEWDTAAGQAIVEQSGGKVITLDGKSLQYNKKEDILNPHFLVIGPEDYDWINLAKNN</sequence>
<dbReference type="FunFam" id="3.40.190.80:FF:000005">
    <property type="entry name" value="3'(2'),5'-bisphosphate nucleotidase CysQ"/>
    <property type="match status" value="1"/>
</dbReference>
<dbReference type="Gene3D" id="3.30.540.10">
    <property type="entry name" value="Fructose-1,6-Bisphosphatase, subunit A, domain 1"/>
    <property type="match status" value="1"/>
</dbReference>
<dbReference type="SUPFAM" id="SSF56655">
    <property type="entry name" value="Carbohydrate phosphatase"/>
    <property type="match status" value="1"/>
</dbReference>
<dbReference type="GO" id="GO:0046854">
    <property type="term" value="P:phosphatidylinositol phosphate biosynthetic process"/>
    <property type="evidence" value="ECO:0007669"/>
    <property type="project" value="InterPro"/>
</dbReference>
<dbReference type="GO" id="GO:0000103">
    <property type="term" value="P:sulfate assimilation"/>
    <property type="evidence" value="ECO:0007669"/>
    <property type="project" value="TreeGrafter"/>
</dbReference>
<dbReference type="AlphaFoldDB" id="A0A381RGI2"/>
<dbReference type="Gene3D" id="3.40.190.80">
    <property type="match status" value="1"/>
</dbReference>
<dbReference type="GO" id="GO:0000287">
    <property type="term" value="F:magnesium ion binding"/>
    <property type="evidence" value="ECO:0007669"/>
    <property type="project" value="InterPro"/>
</dbReference>
<evidence type="ECO:0000256" key="1">
    <source>
        <dbReference type="ARBA" id="ARBA00005289"/>
    </source>
</evidence>
<keyword evidence="2" id="KW-1003">Cell membrane</keyword>
<dbReference type="PROSITE" id="PS00629">
    <property type="entry name" value="IMP_1"/>
    <property type="match status" value="1"/>
</dbReference>
<keyword evidence="5" id="KW-0378">Hydrolase</keyword>
<reference evidence="9" key="1">
    <citation type="submission" date="2018-05" db="EMBL/GenBank/DDBJ databases">
        <authorList>
            <person name="Lanie J.A."/>
            <person name="Ng W.-L."/>
            <person name="Kazmierczak K.M."/>
            <person name="Andrzejewski T.M."/>
            <person name="Davidsen T.M."/>
            <person name="Wayne K.J."/>
            <person name="Tettelin H."/>
            <person name="Glass J.I."/>
            <person name="Rusch D."/>
            <person name="Podicherti R."/>
            <person name="Tsui H.-C.T."/>
            <person name="Winkler M.E."/>
        </authorList>
    </citation>
    <scope>NUCLEOTIDE SEQUENCE</scope>
</reference>
<keyword evidence="3" id="KW-0997">Cell inner membrane</keyword>
<dbReference type="EMBL" id="UINC01001797">
    <property type="protein sequence ID" value="SUZ88987.1"/>
    <property type="molecule type" value="Genomic_DNA"/>
</dbReference>
<dbReference type="InterPro" id="IPR006240">
    <property type="entry name" value="CysQ"/>
</dbReference>